<reference evidence="2" key="1">
    <citation type="submission" date="2018-05" db="EMBL/GenBank/DDBJ databases">
        <authorList>
            <person name="Lanie J.A."/>
            <person name="Ng W.-L."/>
            <person name="Kazmierczak K.M."/>
            <person name="Andrzejewski T.M."/>
            <person name="Davidsen T.M."/>
            <person name="Wayne K.J."/>
            <person name="Tettelin H."/>
            <person name="Glass J.I."/>
            <person name="Rusch D."/>
            <person name="Podicherti R."/>
            <person name="Tsui H.-C.T."/>
            <person name="Winkler M.E."/>
        </authorList>
    </citation>
    <scope>NUCLEOTIDE SEQUENCE</scope>
</reference>
<dbReference type="CDD" id="cd15482">
    <property type="entry name" value="Sialidase_non-viral"/>
    <property type="match status" value="1"/>
</dbReference>
<evidence type="ECO:0000259" key="1">
    <source>
        <dbReference type="Pfam" id="PF13088"/>
    </source>
</evidence>
<gene>
    <name evidence="2" type="ORF">METZ01_LOCUS359385</name>
</gene>
<evidence type="ECO:0000313" key="2">
    <source>
        <dbReference type="EMBL" id="SVD06531.1"/>
    </source>
</evidence>
<name>A0A382SC92_9ZZZZ</name>
<sequence length="235" mass="26344">FYKVGPTPSRWWGMLLTSKDGGKTWGNRRKLGKNDKIGHLIGPVKNKPIQLSNGTILCPSSTEHKGWRVHFEATRDFGKTWKVIGPINDGKEFGAIQPSILTYADGRMQVMCRSQQRVVTQSESKDGGKIWSKMIASELPNPNAGTDAVTLKDGRQLIVYNHTTRRLKFPSGRNMLNVAISNDGNNWKPVLTLERAKGEYSYPAVIQSKDGKVHVTYTYLRQSVKHAVLNPNQLK</sequence>
<dbReference type="InterPro" id="IPR011040">
    <property type="entry name" value="Sialidase"/>
</dbReference>
<dbReference type="PANTHER" id="PTHR43752:SF2">
    <property type="entry name" value="BNR_ASP-BOX REPEAT FAMILY PROTEIN"/>
    <property type="match status" value="1"/>
</dbReference>
<dbReference type="PANTHER" id="PTHR43752">
    <property type="entry name" value="BNR/ASP-BOX REPEAT FAMILY PROTEIN"/>
    <property type="match status" value="1"/>
</dbReference>
<feature type="non-terminal residue" evidence="2">
    <location>
        <position position="1"/>
    </location>
</feature>
<accession>A0A382SC92</accession>
<dbReference type="InterPro" id="IPR036278">
    <property type="entry name" value="Sialidase_sf"/>
</dbReference>
<dbReference type="SUPFAM" id="SSF50939">
    <property type="entry name" value="Sialidases"/>
    <property type="match status" value="1"/>
</dbReference>
<dbReference type="AlphaFoldDB" id="A0A382SC92"/>
<proteinExistence type="predicted"/>
<protein>
    <recommendedName>
        <fullName evidence="1">Sialidase domain-containing protein</fullName>
    </recommendedName>
</protein>
<dbReference type="EMBL" id="UINC01127422">
    <property type="protein sequence ID" value="SVD06531.1"/>
    <property type="molecule type" value="Genomic_DNA"/>
</dbReference>
<dbReference type="Gene3D" id="2.120.10.10">
    <property type="match status" value="1"/>
</dbReference>
<organism evidence="2">
    <name type="scientific">marine metagenome</name>
    <dbReference type="NCBI Taxonomy" id="408172"/>
    <lineage>
        <taxon>unclassified sequences</taxon>
        <taxon>metagenomes</taxon>
        <taxon>ecological metagenomes</taxon>
    </lineage>
</organism>
<feature type="domain" description="Sialidase" evidence="1">
    <location>
        <begin position="1"/>
        <end position="215"/>
    </location>
</feature>
<dbReference type="Pfam" id="PF13088">
    <property type="entry name" value="BNR_2"/>
    <property type="match status" value="1"/>
</dbReference>